<gene>
    <name evidence="2" type="ORF">UY81_C0004G0008</name>
</gene>
<evidence type="ECO:0000313" key="2">
    <source>
        <dbReference type="EMBL" id="KKW37079.1"/>
    </source>
</evidence>
<feature type="non-terminal residue" evidence="2">
    <location>
        <position position="574"/>
    </location>
</feature>
<reference evidence="2 3" key="1">
    <citation type="journal article" date="2015" name="Nature">
        <title>rRNA introns, odd ribosomes, and small enigmatic genomes across a large radiation of phyla.</title>
        <authorList>
            <person name="Brown C.T."/>
            <person name="Hug L.A."/>
            <person name="Thomas B.C."/>
            <person name="Sharon I."/>
            <person name="Castelle C.J."/>
            <person name="Singh A."/>
            <person name="Wilkins M.J."/>
            <person name="Williams K.H."/>
            <person name="Banfield J.F."/>
        </authorList>
    </citation>
    <scope>NUCLEOTIDE SEQUENCE [LARGE SCALE GENOMIC DNA]</scope>
</reference>
<protein>
    <submittedName>
        <fullName evidence="2">Uncharacterized protein</fullName>
    </submittedName>
</protein>
<dbReference type="AlphaFoldDB" id="A0A0G2AVZ5"/>
<name>A0A0G2AVZ5_9BACT</name>
<comment type="caution">
    <text evidence="2">The sequence shown here is derived from an EMBL/GenBank/DDBJ whole genome shotgun (WGS) entry which is preliminary data.</text>
</comment>
<evidence type="ECO:0000313" key="3">
    <source>
        <dbReference type="Proteomes" id="UP000034290"/>
    </source>
</evidence>
<dbReference type="Proteomes" id="UP000034290">
    <property type="component" value="Unassembled WGS sequence"/>
</dbReference>
<accession>A0A0G2AVZ5</accession>
<dbReference type="EMBL" id="LCRM01000004">
    <property type="protein sequence ID" value="KKW37079.1"/>
    <property type="molecule type" value="Genomic_DNA"/>
</dbReference>
<organism evidence="2 3">
    <name type="scientific">Candidatus Giovannonibacteria bacterium GW2011_GWA2_53_7</name>
    <dbReference type="NCBI Taxonomy" id="1618650"/>
    <lineage>
        <taxon>Bacteria</taxon>
        <taxon>Candidatus Giovannoniibacteriota</taxon>
    </lineage>
</organism>
<feature type="region of interest" description="Disordered" evidence="1">
    <location>
        <begin position="551"/>
        <end position="574"/>
    </location>
</feature>
<proteinExistence type="predicted"/>
<sequence length="574" mass="67295">MNAETKNCQNCKSPFTIEPEDFNFYEKVKVPPPTFCPECRLIRRMVYRNERALYKRKCDLCGQERILFLSQGTKFPVYCRECWWGDTWDAKNYGRDYDFSRPFFEQFQDLFNTVPRPGTVKQGNSIDSEYTNRVTDMRGCYLIFGTTIAEYCRYGVWLNESKECMDCYSAQKSERCYECIDCFQCYNIRYAQESIACRDSAFLYNCRDCQSCFGCVNLRGKSYCIFNLQYSKEEYQKKVAQYQLGSSMMVEGVRNKFNELKKKCIVPALVTHHSSNVSGNWIERSKNIFRSFNCLEIEDARYCYNLIYGKDVMDFGPWSNHSERIYEAINVGMQCADMKFAHECWSQVIQGEYVMNCHNAQNLFGCVGLRGARYCILNKEYSKEEYETLVRKIREHMDEMPYRDRKGRTYKYGEFFPVELSPHAYNETLAQEFFPITKEEAMEKGYPWKDPEAKMHSVTLRGDDVPDNIDGVEDGVLNETIGCTHKGACTHQCTVAFRIIPDELQFYRNFKIPLPRFCPNCRHYERLKQRNPLKLWHRSCHCAGEKSENGVYSNTGAHPSHAKGEPCPNEFETS</sequence>
<evidence type="ECO:0000256" key="1">
    <source>
        <dbReference type="SAM" id="MobiDB-lite"/>
    </source>
</evidence>